<dbReference type="Proteomes" id="UP001296969">
    <property type="component" value="Unassembled WGS sequence"/>
</dbReference>
<feature type="compositionally biased region" description="Basic residues" evidence="1">
    <location>
        <begin position="66"/>
        <end position="76"/>
    </location>
</feature>
<sequence length="82" mass="9674">MSDIETDDCELIDIDDVLVRTSLIVDDGCDWTPWLVWKMNTRRRMRNGIHELSPDRPKVSEIKLTPIKKPKKKRQRKAEVVD</sequence>
<feature type="region of interest" description="Disordered" evidence="1">
    <location>
        <begin position="47"/>
        <end position="82"/>
    </location>
</feature>
<name>A0A9D7FRH8_9GAMM</name>
<evidence type="ECO:0000313" key="2">
    <source>
        <dbReference type="EMBL" id="MBK5072193.1"/>
    </source>
</evidence>
<dbReference type="Proteomes" id="UP000807542">
    <property type="component" value="Unassembled WGS sequence"/>
</dbReference>
<dbReference type="EMBL" id="JADRCQ010000001">
    <property type="protein sequence ID" value="MBK5072193.1"/>
    <property type="molecule type" value="Genomic_DNA"/>
</dbReference>
<reference evidence="3 5" key="1">
    <citation type="submission" date="2020-11" db="EMBL/GenBank/DDBJ databases">
        <title>Insectihabitans protaetiae gen. nov. sp. nov. and Insectihabitans allomyrinae sp. nov., isolated from larvae of Protaetia brevitarsis seulensis and Allomyrina dichotoma, respectively.</title>
        <authorList>
            <person name="Lee S.D."/>
            <person name="Byeon Y.-S."/>
            <person name="Kim S.-M."/>
            <person name="Yang H.L."/>
            <person name="Kim I.S."/>
        </authorList>
    </citation>
    <scope>NUCLEOTIDE SEQUENCE</scope>
    <source>
        <strain evidence="3">CWB-B4</strain>
        <strain evidence="2 5">CWB-B43</strain>
    </source>
</reference>
<evidence type="ECO:0000313" key="4">
    <source>
        <dbReference type="Proteomes" id="UP000807542"/>
    </source>
</evidence>
<dbReference type="AlphaFoldDB" id="A0A9D7FRH8"/>
<gene>
    <name evidence="3" type="ORF">I2492_04080</name>
    <name evidence="2" type="ORF">I2493_04080</name>
</gene>
<protein>
    <submittedName>
        <fullName evidence="3">Uncharacterized protein</fullName>
    </submittedName>
</protein>
<dbReference type="EMBL" id="JADRCP010000001">
    <property type="protein sequence ID" value="MBK5175502.1"/>
    <property type="molecule type" value="Genomic_DNA"/>
</dbReference>
<accession>A0A9D7FRH8</accession>
<evidence type="ECO:0000313" key="5">
    <source>
        <dbReference type="Proteomes" id="UP001296969"/>
    </source>
</evidence>
<comment type="caution">
    <text evidence="3">The sequence shown here is derived from an EMBL/GenBank/DDBJ whole genome shotgun (WGS) entry which is preliminary data.</text>
</comment>
<keyword evidence="5" id="KW-1185">Reference proteome</keyword>
<evidence type="ECO:0000256" key="1">
    <source>
        <dbReference type="SAM" id="MobiDB-lite"/>
    </source>
</evidence>
<organism evidence="3 4">
    <name type="scientific">Limnobaculum xujianqingii</name>
    <dbReference type="NCBI Taxonomy" id="2738837"/>
    <lineage>
        <taxon>Bacteria</taxon>
        <taxon>Pseudomonadati</taxon>
        <taxon>Pseudomonadota</taxon>
        <taxon>Gammaproteobacteria</taxon>
        <taxon>Enterobacterales</taxon>
        <taxon>Budviciaceae</taxon>
        <taxon>Limnobaculum</taxon>
    </lineage>
</organism>
<evidence type="ECO:0000313" key="3">
    <source>
        <dbReference type="EMBL" id="MBK5175502.1"/>
    </source>
</evidence>
<dbReference type="RefSeq" id="WP_228397360.1">
    <property type="nucleotide sequence ID" value="NZ_JADRCP010000001.1"/>
</dbReference>
<proteinExistence type="predicted"/>
<feature type="compositionally biased region" description="Basic and acidic residues" evidence="1">
    <location>
        <begin position="48"/>
        <end position="61"/>
    </location>
</feature>